<protein>
    <submittedName>
        <fullName evidence="1">Uncharacterized protein</fullName>
    </submittedName>
</protein>
<proteinExistence type="predicted"/>
<dbReference type="Proteomes" id="UP000286843">
    <property type="component" value="Segment"/>
</dbReference>
<evidence type="ECO:0000313" key="2">
    <source>
        <dbReference type="Proteomes" id="UP000286843"/>
    </source>
</evidence>
<accession>A0A3T0IP36</accession>
<sequence>MDDWKAYVEPLLEPLPLKNPLPAWEPLPHYIAKLPLHVMSIATHECVFCGEKPIFDSYEEYRKHFYEFEYEGERYHVPDDEFKYHIIASLCTS</sequence>
<organism evidence="1 2">
    <name type="scientific">Microbacterium phage ArMaWen</name>
    <dbReference type="NCBI Taxonomy" id="2500786"/>
    <lineage>
        <taxon>Viruses</taxon>
        <taxon>Duplodnaviria</taxon>
        <taxon>Heunggongvirae</taxon>
        <taxon>Uroviricota</taxon>
        <taxon>Caudoviricetes</taxon>
        <taxon>Eekayvirinae</taxon>
        <taxon>Tinytimothyvirus</taxon>
        <taxon>Tinytimothyvirus alex44</taxon>
    </lineage>
</organism>
<evidence type="ECO:0000313" key="1">
    <source>
        <dbReference type="EMBL" id="AZV01789.1"/>
    </source>
</evidence>
<gene>
    <name evidence="1" type="primary">27</name>
    <name evidence="1" type="ORF">SEA_ARMAWEN_27</name>
</gene>
<dbReference type="EMBL" id="MK308638">
    <property type="protein sequence ID" value="AZV01789.1"/>
    <property type="molecule type" value="Genomic_DNA"/>
</dbReference>
<reference evidence="1 2" key="1">
    <citation type="submission" date="2018-12" db="EMBL/GenBank/DDBJ databases">
        <authorList>
            <person name="Coleman S.T."/>
            <person name="Adewumi O.M."/>
            <person name="Alachi P."/>
            <person name="Anderson S.J."/>
            <person name="Bakarey A.S."/>
            <person name="Beyer A.R."/>
            <person name="Biederman W.H."/>
            <person name="Bollivar D.W."/>
            <person name="Butela K.A."/>
            <person name="Byrum C.A."/>
            <person name="Collins D.P."/>
            <person name="Cresawn S.G."/>
            <person name="Dougan K.E."/>
            <person name="Duffy I."/>
            <person name="Eivazova E.R."/>
            <person name="Engstrom E.M."/>
            <person name="Fallest-Strobl P.C."/>
            <person name="Godde J.S."/>
            <person name="Lee J.S."/>
            <person name="Long J.A."/>
            <person name="Mastrapaolo M.D."/>
            <person name="Mathur V."/>
            <person name="Mesich B.L."/>
            <person name="Mitchell J.C."/>
            <person name="Moore R."/>
            <person name="Pandey S."/>
            <person name="Pollack M.J."/>
            <person name="Porter M.L."/>
            <person name="Reid N.M."/>
            <person name="Salvitti L.R."/>
            <person name="Sayre B.L."/>
            <person name="Schrock T.A."/>
            <person name="Sconiers W.B."/>
            <person name="Sheehy R."/>
            <person name="Shows K.H."/>
            <person name="Sprenkle A.B."/>
            <person name="Swerdlow S.J."/>
            <person name="Theoret J.R."/>
            <person name="Thompson K.M."/>
            <person name="Tibbetts T.J."/>
            <person name="Tigges M."/>
            <person name="Van A.R."/>
            <person name="Washington J.M."/>
            <person name="Windsor E.J."/>
            <person name="Garlena R.A."/>
            <person name="Russell D.A."/>
            <person name="Pope W.H."/>
            <person name="Jacobs-Sera D."/>
            <person name="Hatfull G.F."/>
        </authorList>
    </citation>
    <scope>NUCLEOTIDE SEQUENCE [LARGE SCALE GENOMIC DNA]</scope>
</reference>
<name>A0A3T0IP36_9CAUD</name>